<protein>
    <submittedName>
        <fullName evidence="1">Uncharacterized protein</fullName>
    </submittedName>
</protein>
<name>A0ABX7M4H6_9RHOO</name>
<sequence>MSVDLPRFTADELTIEQIDLLIGSRTSYLVVAVNNLSAVASKIEGRIEKAGLRCRVFTEYRAATLAGAFFSPTAPVAWVAGLGMAAHKLVTLNPDYEIGKNKLAGTVTVTFKK</sequence>
<organism evidence="1 2">
    <name type="scientific">Niveibacterium microcysteis</name>
    <dbReference type="NCBI Taxonomy" id="2811415"/>
    <lineage>
        <taxon>Bacteria</taxon>
        <taxon>Pseudomonadati</taxon>
        <taxon>Pseudomonadota</taxon>
        <taxon>Betaproteobacteria</taxon>
        <taxon>Rhodocyclales</taxon>
        <taxon>Rhodocyclaceae</taxon>
        <taxon>Niveibacterium</taxon>
    </lineage>
</organism>
<dbReference type="RefSeq" id="WP_206254056.1">
    <property type="nucleotide sequence ID" value="NZ_CP071060.1"/>
</dbReference>
<evidence type="ECO:0000313" key="1">
    <source>
        <dbReference type="EMBL" id="QSI76349.1"/>
    </source>
</evidence>
<accession>A0ABX7M4H6</accession>
<dbReference type="Proteomes" id="UP000663570">
    <property type="component" value="Chromosome"/>
</dbReference>
<keyword evidence="2" id="KW-1185">Reference proteome</keyword>
<proteinExistence type="predicted"/>
<reference evidence="1 2" key="1">
    <citation type="submission" date="2021-02" db="EMBL/GenBank/DDBJ databases">
        <title>Niveibacterium changnyeongensis HC41.</title>
        <authorList>
            <person name="Kang M."/>
        </authorList>
    </citation>
    <scope>NUCLEOTIDE SEQUENCE [LARGE SCALE GENOMIC DNA]</scope>
    <source>
        <strain evidence="1 2">HC41</strain>
    </source>
</reference>
<dbReference type="EMBL" id="CP071060">
    <property type="protein sequence ID" value="QSI76349.1"/>
    <property type="molecule type" value="Genomic_DNA"/>
</dbReference>
<gene>
    <name evidence="1" type="ORF">JY500_18060</name>
</gene>
<evidence type="ECO:0000313" key="2">
    <source>
        <dbReference type="Proteomes" id="UP000663570"/>
    </source>
</evidence>